<sequence>MGYRHQIYFIARVHVNGKPVHACVAALHDQWCLGGHPIVKIKQVLTLLKQKENAEVVRAELRLYENNIGRSMPCPFTSALLTFGWSIMMEFGETYLGLEWVGNVLNVRADPRSQDNDTGMTFIDITDPESPAFEYFGSDSPLIVTPIDFARGYYRASTDDMTGGLDGEKVVEIAQLAAVWPHMFRNRYRDWAERTGEAPERAQAINYSSLSNITLKRSLNRALDGDTARVELLFNVPENAAYVKSLLRGRSPFPDAGIPILAKALFALQETSSLDLSDMDLTLAQIRQVLSHFGKIRSLNLSFNPQLTIDDIQEILNSSVTLKRLSIMGCPLITSEELHSLMQLRPKLFYCLEALMHPALLYPVYPVKPPSQSLAFTLVIEFFQNKDFWRTSLPLFTPEIVLKGFVNIVTTFLSDRFHTVGRHGFLLGQAVFSSSLPPGASWSERIQCTVPTRSESYPEELPADWGLLLQYTPTLHSELHTRSRYAFVHMKTSSSTSSQLEHPGTVADDQRDRPDSLPDFDILDVSGFASDAAKEGREPPPENTIARLITLLGRTDFSDDIPADDPTHQCLKPDPYHLPLRRERLHDRQSEWTLMDRACVEEFLERHNGSEPSEAFFKAQTRDEMSGRTPKLV</sequence>
<evidence type="ECO:0000313" key="2">
    <source>
        <dbReference type="EMBL" id="EMD41071.1"/>
    </source>
</evidence>
<feature type="region of interest" description="Disordered" evidence="1">
    <location>
        <begin position="610"/>
        <end position="633"/>
    </location>
</feature>
<dbReference type="OrthoDB" id="3515175at2759"/>
<dbReference type="Gene3D" id="3.80.10.10">
    <property type="entry name" value="Ribonuclease Inhibitor"/>
    <property type="match status" value="1"/>
</dbReference>
<dbReference type="EMBL" id="KB445792">
    <property type="protein sequence ID" value="EMD41071.1"/>
    <property type="molecule type" value="Genomic_DNA"/>
</dbReference>
<feature type="region of interest" description="Disordered" evidence="1">
    <location>
        <begin position="496"/>
        <end position="518"/>
    </location>
</feature>
<reference evidence="2 3" key="1">
    <citation type="journal article" date="2012" name="Proc. Natl. Acad. Sci. U.S.A.">
        <title>Comparative genomics of Ceriporiopsis subvermispora and Phanerochaete chrysosporium provide insight into selective ligninolysis.</title>
        <authorList>
            <person name="Fernandez-Fueyo E."/>
            <person name="Ruiz-Duenas F.J."/>
            <person name="Ferreira P."/>
            <person name="Floudas D."/>
            <person name="Hibbett D.S."/>
            <person name="Canessa P."/>
            <person name="Larrondo L.F."/>
            <person name="James T.Y."/>
            <person name="Seelenfreund D."/>
            <person name="Lobos S."/>
            <person name="Polanco R."/>
            <person name="Tello M."/>
            <person name="Honda Y."/>
            <person name="Watanabe T."/>
            <person name="Watanabe T."/>
            <person name="Ryu J.S."/>
            <person name="Kubicek C.P."/>
            <person name="Schmoll M."/>
            <person name="Gaskell J."/>
            <person name="Hammel K.E."/>
            <person name="St John F.J."/>
            <person name="Vanden Wymelenberg A."/>
            <person name="Sabat G."/>
            <person name="Splinter BonDurant S."/>
            <person name="Syed K."/>
            <person name="Yadav J.S."/>
            <person name="Doddapaneni H."/>
            <person name="Subramanian V."/>
            <person name="Lavin J.L."/>
            <person name="Oguiza J.A."/>
            <person name="Perez G."/>
            <person name="Pisabarro A.G."/>
            <person name="Ramirez L."/>
            <person name="Santoyo F."/>
            <person name="Master E."/>
            <person name="Coutinho P.M."/>
            <person name="Henrissat B."/>
            <person name="Lombard V."/>
            <person name="Magnuson J.K."/>
            <person name="Kuees U."/>
            <person name="Hori C."/>
            <person name="Igarashi K."/>
            <person name="Samejima M."/>
            <person name="Held B.W."/>
            <person name="Barry K.W."/>
            <person name="LaButti K.M."/>
            <person name="Lapidus A."/>
            <person name="Lindquist E.A."/>
            <person name="Lucas S.M."/>
            <person name="Riley R."/>
            <person name="Salamov A.A."/>
            <person name="Hoffmeister D."/>
            <person name="Schwenk D."/>
            <person name="Hadar Y."/>
            <person name="Yarden O."/>
            <person name="de Vries R.P."/>
            <person name="Wiebenga A."/>
            <person name="Stenlid J."/>
            <person name="Eastwood D."/>
            <person name="Grigoriev I.V."/>
            <person name="Berka R.M."/>
            <person name="Blanchette R.A."/>
            <person name="Kersten P."/>
            <person name="Martinez A.T."/>
            <person name="Vicuna R."/>
            <person name="Cullen D."/>
        </authorList>
    </citation>
    <scope>NUCLEOTIDE SEQUENCE [LARGE SCALE GENOMIC DNA]</scope>
    <source>
        <strain evidence="2 3">B</strain>
    </source>
</reference>
<protein>
    <submittedName>
        <fullName evidence="2">Uncharacterized protein</fullName>
    </submittedName>
</protein>
<dbReference type="InterPro" id="IPR032675">
    <property type="entry name" value="LRR_dom_sf"/>
</dbReference>
<gene>
    <name evidence="2" type="ORF">CERSUDRAFT_71269</name>
</gene>
<keyword evidence="3" id="KW-1185">Reference proteome</keyword>
<organism evidence="2 3">
    <name type="scientific">Ceriporiopsis subvermispora (strain B)</name>
    <name type="common">White-rot fungus</name>
    <name type="synonym">Gelatoporia subvermispora</name>
    <dbReference type="NCBI Taxonomy" id="914234"/>
    <lineage>
        <taxon>Eukaryota</taxon>
        <taxon>Fungi</taxon>
        <taxon>Dikarya</taxon>
        <taxon>Basidiomycota</taxon>
        <taxon>Agaricomycotina</taxon>
        <taxon>Agaricomycetes</taxon>
        <taxon>Polyporales</taxon>
        <taxon>Gelatoporiaceae</taxon>
        <taxon>Gelatoporia</taxon>
    </lineage>
</organism>
<dbReference type="SUPFAM" id="SSF52047">
    <property type="entry name" value="RNI-like"/>
    <property type="match status" value="1"/>
</dbReference>
<dbReference type="STRING" id="914234.M2RQC5"/>
<name>M2RQC5_CERS8</name>
<accession>M2RQC5</accession>
<dbReference type="HOGENOM" id="CLU_017203_0_0_1"/>
<evidence type="ECO:0000313" key="3">
    <source>
        <dbReference type="Proteomes" id="UP000016930"/>
    </source>
</evidence>
<evidence type="ECO:0000256" key="1">
    <source>
        <dbReference type="SAM" id="MobiDB-lite"/>
    </source>
</evidence>
<dbReference type="Proteomes" id="UP000016930">
    <property type="component" value="Unassembled WGS sequence"/>
</dbReference>
<proteinExistence type="predicted"/>
<dbReference type="AlphaFoldDB" id="M2RQC5"/>